<feature type="domain" description="Response regulatory" evidence="10">
    <location>
        <begin position="4"/>
        <end position="119"/>
    </location>
</feature>
<dbReference type="EMBL" id="DXBS01000030">
    <property type="protein sequence ID" value="HIZ24112.1"/>
    <property type="molecule type" value="Genomic_DNA"/>
</dbReference>
<dbReference type="GO" id="GO:0032993">
    <property type="term" value="C:protein-DNA complex"/>
    <property type="evidence" value="ECO:0007669"/>
    <property type="project" value="TreeGrafter"/>
</dbReference>
<dbReference type="GO" id="GO:0000976">
    <property type="term" value="F:transcription cis-regulatory region binding"/>
    <property type="evidence" value="ECO:0007669"/>
    <property type="project" value="TreeGrafter"/>
</dbReference>
<feature type="modified residue" description="4-aspartylphosphate" evidence="8">
    <location>
        <position position="53"/>
    </location>
</feature>
<evidence type="ECO:0000256" key="7">
    <source>
        <dbReference type="ARBA" id="ARBA00024867"/>
    </source>
</evidence>
<dbReference type="PANTHER" id="PTHR48111:SF1">
    <property type="entry name" value="TWO-COMPONENT RESPONSE REGULATOR ORR33"/>
    <property type="match status" value="1"/>
</dbReference>
<evidence type="ECO:0000256" key="4">
    <source>
        <dbReference type="ARBA" id="ARBA00023015"/>
    </source>
</evidence>
<feature type="domain" description="OmpR/PhoB-type" evidence="11">
    <location>
        <begin position="128"/>
        <end position="227"/>
    </location>
</feature>
<evidence type="ECO:0000256" key="2">
    <source>
        <dbReference type="ARBA" id="ARBA00022553"/>
    </source>
</evidence>
<dbReference type="Gene3D" id="3.40.50.2300">
    <property type="match status" value="1"/>
</dbReference>
<evidence type="ECO:0000256" key="9">
    <source>
        <dbReference type="PROSITE-ProRule" id="PRU01091"/>
    </source>
</evidence>
<keyword evidence="3" id="KW-0902">Two-component regulatory system</keyword>
<dbReference type="AlphaFoldDB" id="A0A9D2DVR0"/>
<dbReference type="InterPro" id="IPR011006">
    <property type="entry name" value="CheY-like_superfamily"/>
</dbReference>
<sequence>MRQSILVIEDDSDINDLLKRILSGAGYDVLQSYSWTEALLLLKTATPDLILSDLMLPGMSGEQVFAKLRGEPGSDIPVIILSAKDGITDKVGLLDGGADDYITKPFAPDEVLARVRVVLRRRKKSAPEEALVCKNIAVYPELRRVEVCGQELTLTAIEFDLLLTLMRSPGKVFSRERLYEEVWKDGYYGTDHTVNVHVSNLRKKLKEADPDEEYIQSVYGIGFRLVKS</sequence>
<evidence type="ECO:0000256" key="6">
    <source>
        <dbReference type="ARBA" id="ARBA00023163"/>
    </source>
</evidence>
<dbReference type="SMART" id="SM00448">
    <property type="entry name" value="REC"/>
    <property type="match status" value="1"/>
</dbReference>
<keyword evidence="4" id="KW-0805">Transcription regulation</keyword>
<reference evidence="12" key="1">
    <citation type="journal article" date="2021" name="PeerJ">
        <title>Extensive microbial diversity within the chicken gut microbiome revealed by metagenomics and culture.</title>
        <authorList>
            <person name="Gilroy R."/>
            <person name="Ravi A."/>
            <person name="Getino M."/>
            <person name="Pursley I."/>
            <person name="Horton D.L."/>
            <person name="Alikhan N.F."/>
            <person name="Baker D."/>
            <person name="Gharbi K."/>
            <person name="Hall N."/>
            <person name="Watson M."/>
            <person name="Adriaenssens E.M."/>
            <person name="Foster-Nyarko E."/>
            <person name="Jarju S."/>
            <person name="Secka A."/>
            <person name="Antonio M."/>
            <person name="Oren A."/>
            <person name="Chaudhuri R.R."/>
            <person name="La Ragione R."/>
            <person name="Hildebrand F."/>
            <person name="Pallen M.J."/>
        </authorList>
    </citation>
    <scope>NUCLEOTIDE SEQUENCE</scope>
    <source>
        <strain evidence="12">CHK33-5263</strain>
    </source>
</reference>
<gene>
    <name evidence="12" type="ORF">H9812_01350</name>
</gene>
<keyword evidence="5 9" id="KW-0238">DNA-binding</keyword>
<dbReference type="InterPro" id="IPR036388">
    <property type="entry name" value="WH-like_DNA-bd_sf"/>
</dbReference>
<dbReference type="GO" id="GO:0000156">
    <property type="term" value="F:phosphorelay response regulator activity"/>
    <property type="evidence" value="ECO:0007669"/>
    <property type="project" value="TreeGrafter"/>
</dbReference>
<dbReference type="SUPFAM" id="SSF52172">
    <property type="entry name" value="CheY-like"/>
    <property type="match status" value="1"/>
</dbReference>
<dbReference type="Gene3D" id="1.10.10.10">
    <property type="entry name" value="Winged helix-like DNA-binding domain superfamily/Winged helix DNA-binding domain"/>
    <property type="match status" value="1"/>
</dbReference>
<dbReference type="GO" id="GO:0005829">
    <property type="term" value="C:cytosol"/>
    <property type="evidence" value="ECO:0007669"/>
    <property type="project" value="TreeGrafter"/>
</dbReference>
<dbReference type="FunFam" id="1.10.10.10:FF:000018">
    <property type="entry name" value="DNA-binding response regulator ResD"/>
    <property type="match status" value="1"/>
</dbReference>
<dbReference type="InterPro" id="IPR039420">
    <property type="entry name" value="WalR-like"/>
</dbReference>
<evidence type="ECO:0000313" key="12">
    <source>
        <dbReference type="EMBL" id="HIZ24112.1"/>
    </source>
</evidence>
<evidence type="ECO:0000256" key="3">
    <source>
        <dbReference type="ARBA" id="ARBA00023012"/>
    </source>
</evidence>
<dbReference type="Proteomes" id="UP000824044">
    <property type="component" value="Unassembled WGS sequence"/>
</dbReference>
<proteinExistence type="predicted"/>
<protein>
    <recommendedName>
        <fullName evidence="1">Stage 0 sporulation protein A homolog</fullName>
    </recommendedName>
</protein>
<dbReference type="InterPro" id="IPR001789">
    <property type="entry name" value="Sig_transdc_resp-reg_receiver"/>
</dbReference>
<dbReference type="GO" id="GO:0006355">
    <property type="term" value="P:regulation of DNA-templated transcription"/>
    <property type="evidence" value="ECO:0007669"/>
    <property type="project" value="InterPro"/>
</dbReference>
<keyword evidence="6" id="KW-0804">Transcription</keyword>
<dbReference type="PROSITE" id="PS50110">
    <property type="entry name" value="RESPONSE_REGULATORY"/>
    <property type="match status" value="1"/>
</dbReference>
<evidence type="ECO:0000256" key="1">
    <source>
        <dbReference type="ARBA" id="ARBA00018672"/>
    </source>
</evidence>
<comment type="function">
    <text evidence="7">May play the central regulatory role in sporulation. It may be an element of the effector pathway responsible for the activation of sporulation genes in response to nutritional stress. Spo0A may act in concert with spo0H (a sigma factor) to control the expression of some genes that are critical to the sporulation process.</text>
</comment>
<dbReference type="PANTHER" id="PTHR48111">
    <property type="entry name" value="REGULATOR OF RPOS"/>
    <property type="match status" value="1"/>
</dbReference>
<evidence type="ECO:0000256" key="8">
    <source>
        <dbReference type="PROSITE-ProRule" id="PRU00169"/>
    </source>
</evidence>
<dbReference type="Pfam" id="PF00486">
    <property type="entry name" value="Trans_reg_C"/>
    <property type="match status" value="1"/>
</dbReference>
<evidence type="ECO:0000259" key="10">
    <source>
        <dbReference type="PROSITE" id="PS50110"/>
    </source>
</evidence>
<name>A0A9D2DVR0_9FIRM</name>
<dbReference type="Gene3D" id="6.10.250.690">
    <property type="match status" value="1"/>
</dbReference>
<dbReference type="SMART" id="SM00862">
    <property type="entry name" value="Trans_reg_C"/>
    <property type="match status" value="1"/>
</dbReference>
<evidence type="ECO:0000259" key="11">
    <source>
        <dbReference type="PROSITE" id="PS51755"/>
    </source>
</evidence>
<dbReference type="CDD" id="cd17574">
    <property type="entry name" value="REC_OmpR"/>
    <property type="match status" value="1"/>
</dbReference>
<dbReference type="CDD" id="cd00383">
    <property type="entry name" value="trans_reg_C"/>
    <property type="match status" value="1"/>
</dbReference>
<reference evidence="12" key="2">
    <citation type="submission" date="2021-04" db="EMBL/GenBank/DDBJ databases">
        <authorList>
            <person name="Gilroy R."/>
        </authorList>
    </citation>
    <scope>NUCLEOTIDE SEQUENCE</scope>
    <source>
        <strain evidence="12">CHK33-5263</strain>
    </source>
</reference>
<evidence type="ECO:0000313" key="13">
    <source>
        <dbReference type="Proteomes" id="UP000824044"/>
    </source>
</evidence>
<feature type="DNA-binding region" description="OmpR/PhoB-type" evidence="9">
    <location>
        <begin position="128"/>
        <end position="227"/>
    </location>
</feature>
<dbReference type="Pfam" id="PF00072">
    <property type="entry name" value="Response_reg"/>
    <property type="match status" value="1"/>
</dbReference>
<evidence type="ECO:0000256" key="5">
    <source>
        <dbReference type="ARBA" id="ARBA00023125"/>
    </source>
</evidence>
<dbReference type="InterPro" id="IPR001867">
    <property type="entry name" value="OmpR/PhoB-type_DNA-bd"/>
</dbReference>
<organism evidence="12 13">
    <name type="scientific">Candidatus Gallimonas intestinigallinarum</name>
    <dbReference type="NCBI Taxonomy" id="2838604"/>
    <lineage>
        <taxon>Bacteria</taxon>
        <taxon>Bacillati</taxon>
        <taxon>Bacillota</taxon>
        <taxon>Clostridia</taxon>
        <taxon>Candidatus Gallimonas</taxon>
    </lineage>
</organism>
<accession>A0A9D2DVR0</accession>
<dbReference type="PROSITE" id="PS51755">
    <property type="entry name" value="OMPR_PHOB"/>
    <property type="match status" value="1"/>
</dbReference>
<comment type="caution">
    <text evidence="12">The sequence shown here is derived from an EMBL/GenBank/DDBJ whole genome shotgun (WGS) entry which is preliminary data.</text>
</comment>
<keyword evidence="2 8" id="KW-0597">Phosphoprotein</keyword>